<reference evidence="1 2" key="1">
    <citation type="journal article" date="2014" name="PLoS Genet.">
        <title>Phylogenetically driven sequencing of extremely halophilic archaea reveals strategies for static and dynamic osmo-response.</title>
        <authorList>
            <person name="Becker E.A."/>
            <person name="Seitzer P.M."/>
            <person name="Tritt A."/>
            <person name="Larsen D."/>
            <person name="Krusor M."/>
            <person name="Yao A.I."/>
            <person name="Wu D."/>
            <person name="Madern D."/>
            <person name="Eisen J.A."/>
            <person name="Darling A.E."/>
            <person name="Facciotti M.T."/>
        </authorList>
    </citation>
    <scope>NUCLEOTIDE SEQUENCE [LARGE SCALE GENOMIC DNA]</scope>
    <source>
        <strain evidence="1 2">JCM 14848</strain>
    </source>
</reference>
<sequence length="153" mass="17277">MPTFEHTVEIAAPIERVFAFDSNPENWSRTMASLRDLEIVEETDEGTRMHATYKLLGISLDTEMQMTIVEPNAHIAITTESPGMKGEVHNYFSETDSGTKVVLQADYEFGDSLRNRLLEPVATRYNNRQFKNHLQNTKDVIEAEMAAEIASPA</sequence>
<accession>M0DB76</accession>
<evidence type="ECO:0000313" key="1">
    <source>
        <dbReference type="EMBL" id="ELZ32018.1"/>
    </source>
</evidence>
<proteinExistence type="predicted"/>
<dbReference type="InParanoid" id="M0DB76"/>
<dbReference type="AlphaFoldDB" id="M0DB76"/>
<dbReference type="Pfam" id="PF10604">
    <property type="entry name" value="Polyketide_cyc2"/>
    <property type="match status" value="1"/>
</dbReference>
<dbReference type="SUPFAM" id="SSF55961">
    <property type="entry name" value="Bet v1-like"/>
    <property type="match status" value="1"/>
</dbReference>
<organism evidence="1 2">
    <name type="scientific">Halogeometricum pallidum JCM 14848</name>
    <dbReference type="NCBI Taxonomy" id="1227487"/>
    <lineage>
        <taxon>Archaea</taxon>
        <taxon>Methanobacteriati</taxon>
        <taxon>Methanobacteriota</taxon>
        <taxon>Stenosarchaea group</taxon>
        <taxon>Halobacteria</taxon>
        <taxon>Halobacteriales</taxon>
        <taxon>Haloferacaceae</taxon>
        <taxon>Halogeometricum</taxon>
    </lineage>
</organism>
<protein>
    <submittedName>
        <fullName evidence="1">Bacterio-opsin</fullName>
    </submittedName>
</protein>
<dbReference type="EMBL" id="AOIV01000015">
    <property type="protein sequence ID" value="ELZ32018.1"/>
    <property type="molecule type" value="Genomic_DNA"/>
</dbReference>
<dbReference type="RefSeq" id="WP_008385510.1">
    <property type="nucleotide sequence ID" value="NZ_AOIV01000015.1"/>
</dbReference>
<dbReference type="OrthoDB" id="195304at2157"/>
<keyword evidence="2" id="KW-1185">Reference proteome</keyword>
<dbReference type="Gene3D" id="3.30.530.20">
    <property type="match status" value="1"/>
</dbReference>
<dbReference type="InterPro" id="IPR019587">
    <property type="entry name" value="Polyketide_cyclase/dehydratase"/>
</dbReference>
<dbReference type="InterPro" id="IPR023393">
    <property type="entry name" value="START-like_dom_sf"/>
</dbReference>
<comment type="caution">
    <text evidence="1">The sequence shown here is derived from an EMBL/GenBank/DDBJ whole genome shotgun (WGS) entry which is preliminary data.</text>
</comment>
<evidence type="ECO:0000313" key="2">
    <source>
        <dbReference type="Proteomes" id="UP000011513"/>
    </source>
</evidence>
<name>M0DB76_HALPD</name>
<gene>
    <name evidence="1" type="ORF">C474_07627</name>
</gene>
<dbReference type="eggNOG" id="arCOG02898">
    <property type="taxonomic scope" value="Archaea"/>
</dbReference>
<dbReference type="Proteomes" id="UP000011513">
    <property type="component" value="Unassembled WGS sequence"/>
</dbReference>